<comment type="caution">
    <text evidence="2">The sequence shown here is derived from an EMBL/GenBank/DDBJ whole genome shotgun (WGS) entry which is preliminary data.</text>
</comment>
<proteinExistence type="predicted"/>
<evidence type="ECO:0000313" key="2">
    <source>
        <dbReference type="EMBL" id="MEQ2281570.1"/>
    </source>
</evidence>
<feature type="compositionally biased region" description="Acidic residues" evidence="1">
    <location>
        <begin position="32"/>
        <end position="42"/>
    </location>
</feature>
<evidence type="ECO:0000313" key="3">
    <source>
        <dbReference type="Proteomes" id="UP001469553"/>
    </source>
</evidence>
<dbReference type="Proteomes" id="UP001469553">
    <property type="component" value="Unassembled WGS sequence"/>
</dbReference>
<gene>
    <name evidence="2" type="ORF">AMECASPLE_031845</name>
</gene>
<name>A0ABV0XJL3_9TELE</name>
<evidence type="ECO:0000256" key="1">
    <source>
        <dbReference type="SAM" id="MobiDB-lite"/>
    </source>
</evidence>
<accession>A0ABV0XJL3</accession>
<protein>
    <submittedName>
        <fullName evidence="2">Uncharacterized protein</fullName>
    </submittedName>
</protein>
<sequence>MAEEDETNLSETAPGESEWEGECNRSGTQWEAGEDEQCDEELQSTCMEDLHPAPQEDNTPVPQAEHPVPLRKSIRERWPGPVFTYPSLGQPVYQPRSTVNAVGIQPTLSMYQSSPSLYLHPIQPPSISPYPYLPVVDSGIRSRMPWTVAYI</sequence>
<dbReference type="EMBL" id="JAHRIP010004030">
    <property type="protein sequence ID" value="MEQ2281570.1"/>
    <property type="molecule type" value="Genomic_DNA"/>
</dbReference>
<reference evidence="2 3" key="1">
    <citation type="submission" date="2021-06" db="EMBL/GenBank/DDBJ databases">
        <authorList>
            <person name="Palmer J.M."/>
        </authorList>
    </citation>
    <scope>NUCLEOTIDE SEQUENCE [LARGE SCALE GENOMIC DNA]</scope>
    <source>
        <strain evidence="2 3">AS_MEX2019</strain>
        <tissue evidence="2">Muscle</tissue>
    </source>
</reference>
<organism evidence="2 3">
    <name type="scientific">Ameca splendens</name>
    <dbReference type="NCBI Taxonomy" id="208324"/>
    <lineage>
        <taxon>Eukaryota</taxon>
        <taxon>Metazoa</taxon>
        <taxon>Chordata</taxon>
        <taxon>Craniata</taxon>
        <taxon>Vertebrata</taxon>
        <taxon>Euteleostomi</taxon>
        <taxon>Actinopterygii</taxon>
        <taxon>Neopterygii</taxon>
        <taxon>Teleostei</taxon>
        <taxon>Neoteleostei</taxon>
        <taxon>Acanthomorphata</taxon>
        <taxon>Ovalentaria</taxon>
        <taxon>Atherinomorphae</taxon>
        <taxon>Cyprinodontiformes</taxon>
        <taxon>Goodeidae</taxon>
        <taxon>Ameca</taxon>
    </lineage>
</organism>
<keyword evidence="3" id="KW-1185">Reference proteome</keyword>
<feature type="region of interest" description="Disordered" evidence="1">
    <location>
        <begin position="1"/>
        <end position="73"/>
    </location>
</feature>